<dbReference type="GO" id="GO:0000156">
    <property type="term" value="F:phosphorelay response regulator activity"/>
    <property type="evidence" value="ECO:0007669"/>
    <property type="project" value="InterPro"/>
</dbReference>
<dbReference type="InterPro" id="IPR001789">
    <property type="entry name" value="Sig_transdc_resp-reg_receiver"/>
</dbReference>
<comment type="caution">
    <text evidence="4">The sequence shown here is derived from an EMBL/GenBank/DDBJ whole genome shotgun (WGS) entry which is preliminary data.</text>
</comment>
<dbReference type="SUPFAM" id="SSF52172">
    <property type="entry name" value="CheY-like"/>
    <property type="match status" value="1"/>
</dbReference>
<dbReference type="PROSITE" id="PS50110">
    <property type="entry name" value="RESPONSE_REGULATORY"/>
    <property type="match status" value="1"/>
</dbReference>
<dbReference type="RefSeq" id="WP_187966952.1">
    <property type="nucleotide sequence ID" value="NZ_JACVDC010000075.1"/>
</dbReference>
<proteinExistence type="predicted"/>
<dbReference type="PANTHER" id="PTHR37299">
    <property type="entry name" value="TRANSCRIPTIONAL REGULATOR-RELATED"/>
    <property type="match status" value="1"/>
</dbReference>
<evidence type="ECO:0000256" key="1">
    <source>
        <dbReference type="PROSITE-ProRule" id="PRU00169"/>
    </source>
</evidence>
<feature type="modified residue" description="4-aspartylphosphate" evidence="1">
    <location>
        <position position="66"/>
    </location>
</feature>
<keyword evidence="1" id="KW-0597">Phosphoprotein</keyword>
<dbReference type="GO" id="GO:0003677">
    <property type="term" value="F:DNA binding"/>
    <property type="evidence" value="ECO:0007669"/>
    <property type="project" value="InterPro"/>
</dbReference>
<dbReference type="SMART" id="SM00850">
    <property type="entry name" value="LytTR"/>
    <property type="match status" value="1"/>
</dbReference>
<dbReference type="EMBL" id="JACVDC010000075">
    <property type="protein sequence ID" value="MBC9797823.1"/>
    <property type="molecule type" value="Genomic_DNA"/>
</dbReference>
<dbReference type="PANTHER" id="PTHR37299:SF1">
    <property type="entry name" value="STAGE 0 SPORULATION PROTEIN A HOMOLOG"/>
    <property type="match status" value="1"/>
</dbReference>
<keyword evidence="5" id="KW-1185">Reference proteome</keyword>
<protein>
    <submittedName>
        <fullName evidence="4">Response regulator transcription factor</fullName>
    </submittedName>
</protein>
<reference evidence="4 5" key="1">
    <citation type="submission" date="2020-09" db="EMBL/GenBank/DDBJ databases">
        <title>Sinomicrobium weinanense sp. nov., a halophilic bacteria isolated from saline-alkali soil.</title>
        <authorList>
            <person name="Wu P."/>
            <person name="Ren H."/>
            <person name="Mei Y."/>
            <person name="Liang Y."/>
            <person name="Chen Z."/>
        </authorList>
    </citation>
    <scope>NUCLEOTIDE SEQUENCE [LARGE SCALE GENOMIC DNA]</scope>
    <source>
        <strain evidence="4 5">FJxs</strain>
    </source>
</reference>
<dbReference type="Proteomes" id="UP000653730">
    <property type="component" value="Unassembled WGS sequence"/>
</dbReference>
<evidence type="ECO:0000259" key="2">
    <source>
        <dbReference type="PROSITE" id="PS50110"/>
    </source>
</evidence>
<dbReference type="Pfam" id="PF04397">
    <property type="entry name" value="LytTR"/>
    <property type="match status" value="1"/>
</dbReference>
<name>A0A926JV85_9FLAO</name>
<evidence type="ECO:0000259" key="3">
    <source>
        <dbReference type="PROSITE" id="PS50930"/>
    </source>
</evidence>
<feature type="domain" description="Response regulatory" evidence="2">
    <location>
        <begin position="15"/>
        <end position="126"/>
    </location>
</feature>
<accession>A0A926JV85</accession>
<sequence>MEEQAVNPADNTVLKCLVTDDEPIARDGIISYIDKLDFLEVAGVCSSAIEAAEHTKNNVIDLMFLDIQMPNLSGLEFLESMDTPPLTILTTAHSEYALEGFRLQVVDYLLKPITFKRFFQASLRAREIFNLRNNGEDPGSPMYVRQGDSFMKIAWLDILYVESMQNYLKLHFRDKVLVIHQTMTFLENILPKDSFFRIHKSYLVHLSHIDLIKGNRVYINHKALPVSRQRKDEFLNTVVYKNLMSK</sequence>
<dbReference type="SMART" id="SM00448">
    <property type="entry name" value="REC"/>
    <property type="match status" value="1"/>
</dbReference>
<dbReference type="PROSITE" id="PS50930">
    <property type="entry name" value="HTH_LYTTR"/>
    <property type="match status" value="1"/>
</dbReference>
<organism evidence="4 5">
    <name type="scientific">Sinomicrobium weinanense</name>
    <dbReference type="NCBI Taxonomy" id="2842200"/>
    <lineage>
        <taxon>Bacteria</taxon>
        <taxon>Pseudomonadati</taxon>
        <taxon>Bacteroidota</taxon>
        <taxon>Flavobacteriia</taxon>
        <taxon>Flavobacteriales</taxon>
        <taxon>Flavobacteriaceae</taxon>
        <taxon>Sinomicrobium</taxon>
    </lineage>
</organism>
<feature type="domain" description="HTH LytTR-type" evidence="3">
    <location>
        <begin position="142"/>
        <end position="230"/>
    </location>
</feature>
<evidence type="ECO:0000313" key="5">
    <source>
        <dbReference type="Proteomes" id="UP000653730"/>
    </source>
</evidence>
<dbReference type="Gene3D" id="2.40.50.1020">
    <property type="entry name" value="LytTr DNA-binding domain"/>
    <property type="match status" value="1"/>
</dbReference>
<gene>
    <name evidence="4" type="ORF">IBL28_17765</name>
</gene>
<dbReference type="InterPro" id="IPR007492">
    <property type="entry name" value="LytTR_DNA-bd_dom"/>
</dbReference>
<dbReference type="Pfam" id="PF00072">
    <property type="entry name" value="Response_reg"/>
    <property type="match status" value="1"/>
</dbReference>
<dbReference type="InterPro" id="IPR011006">
    <property type="entry name" value="CheY-like_superfamily"/>
</dbReference>
<evidence type="ECO:0000313" key="4">
    <source>
        <dbReference type="EMBL" id="MBC9797823.1"/>
    </source>
</evidence>
<dbReference type="AlphaFoldDB" id="A0A926JV85"/>
<dbReference type="Gene3D" id="3.40.50.2300">
    <property type="match status" value="1"/>
</dbReference>
<dbReference type="InterPro" id="IPR046947">
    <property type="entry name" value="LytR-like"/>
</dbReference>